<dbReference type="AlphaFoldDB" id="A0A0E3ZBI8"/>
<dbReference type="PANTHER" id="PTHR47738">
    <property type="entry name" value="PTS SYSTEM FRUCTOSE-LIKE EIIA COMPONENT-RELATED"/>
    <property type="match status" value="1"/>
</dbReference>
<keyword evidence="3" id="KW-1185">Reference proteome</keyword>
<name>A0A0E3ZBI8_9FUSO</name>
<dbReference type="Pfam" id="PF00359">
    <property type="entry name" value="PTS_EIIA_2"/>
    <property type="match status" value="1"/>
</dbReference>
<dbReference type="InterPro" id="IPR051541">
    <property type="entry name" value="PTS_SugarTrans_NitroReg"/>
</dbReference>
<evidence type="ECO:0000313" key="3">
    <source>
        <dbReference type="Proteomes" id="UP000033103"/>
    </source>
</evidence>
<reference evidence="2 3" key="1">
    <citation type="journal article" date="2012" name="BMC Genomics">
        <title>Genomic sequence analysis and characterization of Sneathia amnii sp. nov.</title>
        <authorList>
            <consortium name="Vaginal Microbiome Consortium (additional members)"/>
            <person name="Harwich M.D.Jr."/>
            <person name="Serrano M.G."/>
            <person name="Fettweis J.M."/>
            <person name="Alves J.M."/>
            <person name="Reimers M.A."/>
            <person name="Buck G.A."/>
            <person name="Jefferson K.K."/>
        </authorList>
    </citation>
    <scope>NUCLEOTIDE SEQUENCE [LARGE SCALE GENOMIC DNA]</scope>
    <source>
        <strain evidence="2 3">SN35</strain>
    </source>
</reference>
<dbReference type="Proteomes" id="UP000033103">
    <property type="component" value="Chromosome"/>
</dbReference>
<dbReference type="Gene3D" id="3.40.930.10">
    <property type="entry name" value="Mannitol-specific EII, Chain A"/>
    <property type="match status" value="1"/>
</dbReference>
<dbReference type="PATRIC" id="fig|1069640.6.peg.198"/>
<organism evidence="2 3">
    <name type="scientific">Sneathia vaginalis</name>
    <dbReference type="NCBI Taxonomy" id="187101"/>
    <lineage>
        <taxon>Bacteria</taxon>
        <taxon>Fusobacteriati</taxon>
        <taxon>Fusobacteriota</taxon>
        <taxon>Fusobacteriia</taxon>
        <taxon>Fusobacteriales</taxon>
        <taxon>Leptotrichiaceae</taxon>
        <taxon>Sneathia</taxon>
    </lineage>
</organism>
<dbReference type="CDD" id="cd00211">
    <property type="entry name" value="PTS_IIA_fru"/>
    <property type="match status" value="1"/>
</dbReference>
<accession>A0A0E3ZBI8</accession>
<dbReference type="KEGG" id="sns:VC03_01065"/>
<dbReference type="InterPro" id="IPR016152">
    <property type="entry name" value="PTrfase/Anion_transptr"/>
</dbReference>
<dbReference type="PROSITE" id="PS51094">
    <property type="entry name" value="PTS_EIIA_TYPE_2"/>
    <property type="match status" value="1"/>
</dbReference>
<dbReference type="PANTHER" id="PTHR47738:SF2">
    <property type="entry name" value="PTS SYSTEM FRUCTOSE-LIKE EIIA COMPONENT"/>
    <property type="match status" value="1"/>
</dbReference>
<dbReference type="OrthoDB" id="95460at2"/>
<evidence type="ECO:0000313" key="2">
    <source>
        <dbReference type="EMBL" id="AKC95171.1"/>
    </source>
</evidence>
<gene>
    <name evidence="2" type="ORF">VC03_01065</name>
</gene>
<protein>
    <recommendedName>
        <fullName evidence="1">PTS EIIA type-2 domain-containing protein</fullName>
    </recommendedName>
</protein>
<dbReference type="SUPFAM" id="SSF55804">
    <property type="entry name" value="Phoshotransferase/anion transport protein"/>
    <property type="match status" value="1"/>
</dbReference>
<sequence length="151" mass="16994">MDKLSSYLSLDLIKLHLNANTKEEMLKEMALLVKDKVTNFDKFYEALLDRESAGSTAMENGLCIPHTRNSYVKEFCIAVGTKEEGIDCSSIDGKKSTVFFLIISNDKTKLEHLDALVKISRVVNDEIATMVLSSTKSKEGFIELIKKLELR</sequence>
<dbReference type="InterPro" id="IPR002178">
    <property type="entry name" value="PTS_EIIA_type-2_dom"/>
</dbReference>
<proteinExistence type="predicted"/>
<dbReference type="RefSeq" id="WP_046328277.1">
    <property type="nucleotide sequence ID" value="NZ_CAUPIC010000001.1"/>
</dbReference>
<dbReference type="STRING" id="187101.VC03_01065"/>
<feature type="domain" description="PTS EIIA type-2" evidence="1">
    <location>
        <begin position="6"/>
        <end position="148"/>
    </location>
</feature>
<dbReference type="EMBL" id="CP011280">
    <property type="protein sequence ID" value="AKC95171.1"/>
    <property type="molecule type" value="Genomic_DNA"/>
</dbReference>
<dbReference type="HOGENOM" id="CLU_072531_5_2_0"/>
<evidence type="ECO:0000259" key="1">
    <source>
        <dbReference type="PROSITE" id="PS51094"/>
    </source>
</evidence>